<feature type="compositionally biased region" description="Low complexity" evidence="2">
    <location>
        <begin position="300"/>
        <end position="312"/>
    </location>
</feature>
<evidence type="ECO:0000259" key="3">
    <source>
        <dbReference type="PROSITE" id="PS50102"/>
    </source>
</evidence>
<feature type="domain" description="RRM" evidence="3">
    <location>
        <begin position="4"/>
        <end position="79"/>
    </location>
</feature>
<evidence type="ECO:0000313" key="4">
    <source>
        <dbReference type="EMBL" id="RKP34919.1"/>
    </source>
</evidence>
<feature type="domain" description="RRM" evidence="3">
    <location>
        <begin position="118"/>
        <end position="193"/>
    </location>
</feature>
<name>A0A4V1J4A9_9FUNG</name>
<dbReference type="InterPro" id="IPR000504">
    <property type="entry name" value="RRM_dom"/>
</dbReference>
<dbReference type="OrthoDB" id="4726at2759"/>
<keyword evidence="1" id="KW-0694">RNA-binding</keyword>
<evidence type="ECO:0000256" key="1">
    <source>
        <dbReference type="PROSITE-ProRule" id="PRU00176"/>
    </source>
</evidence>
<dbReference type="PROSITE" id="PS50102">
    <property type="entry name" value="RRM"/>
    <property type="match status" value="2"/>
</dbReference>
<dbReference type="InterPro" id="IPR035979">
    <property type="entry name" value="RBD_domain_sf"/>
</dbReference>
<keyword evidence="5" id="KW-1185">Reference proteome</keyword>
<dbReference type="Proteomes" id="UP000268162">
    <property type="component" value="Unassembled WGS sequence"/>
</dbReference>
<gene>
    <name evidence="4" type="ORF">BJ085DRAFT_34986</name>
</gene>
<dbReference type="SMART" id="SM00360">
    <property type="entry name" value="RRM"/>
    <property type="match status" value="2"/>
</dbReference>
<dbReference type="InterPro" id="IPR012677">
    <property type="entry name" value="Nucleotide-bd_a/b_plait_sf"/>
</dbReference>
<dbReference type="Gene3D" id="3.30.70.330">
    <property type="match status" value="2"/>
</dbReference>
<dbReference type="SUPFAM" id="SSF54928">
    <property type="entry name" value="RNA-binding domain, RBD"/>
    <property type="match status" value="2"/>
</dbReference>
<dbReference type="PANTHER" id="PTHR32343:SF8">
    <property type="entry name" value="RNA RECOGNITION MOTIF (RRM)-CONTAINING PROTEIN"/>
    <property type="match status" value="1"/>
</dbReference>
<feature type="compositionally biased region" description="Basic and acidic residues" evidence="2">
    <location>
        <begin position="358"/>
        <end position="373"/>
    </location>
</feature>
<dbReference type="Pfam" id="PF00076">
    <property type="entry name" value="RRM_1"/>
    <property type="match status" value="1"/>
</dbReference>
<feature type="compositionally biased region" description="Basic residues" evidence="2">
    <location>
        <begin position="395"/>
        <end position="406"/>
    </location>
</feature>
<reference evidence="5" key="1">
    <citation type="journal article" date="2018" name="Nat. Microbiol.">
        <title>Leveraging single-cell genomics to expand the fungal tree of life.</title>
        <authorList>
            <person name="Ahrendt S.R."/>
            <person name="Quandt C.A."/>
            <person name="Ciobanu D."/>
            <person name="Clum A."/>
            <person name="Salamov A."/>
            <person name="Andreopoulos B."/>
            <person name="Cheng J.F."/>
            <person name="Woyke T."/>
            <person name="Pelin A."/>
            <person name="Henrissat B."/>
            <person name="Reynolds N.K."/>
            <person name="Benny G.L."/>
            <person name="Smith M.E."/>
            <person name="James T.Y."/>
            <person name="Grigoriev I.V."/>
        </authorList>
    </citation>
    <scope>NUCLEOTIDE SEQUENCE [LARGE SCALE GENOMIC DNA]</scope>
    <source>
        <strain evidence="5">RSA 468</strain>
    </source>
</reference>
<dbReference type="EMBL" id="ML003025">
    <property type="protein sequence ID" value="RKP34919.1"/>
    <property type="molecule type" value="Genomic_DNA"/>
</dbReference>
<dbReference type="AlphaFoldDB" id="A0A4V1J4A9"/>
<feature type="compositionally biased region" description="Basic residues" evidence="2">
    <location>
        <begin position="348"/>
        <end position="357"/>
    </location>
</feature>
<organism evidence="4 5">
    <name type="scientific">Dimargaris cristalligena</name>
    <dbReference type="NCBI Taxonomy" id="215637"/>
    <lineage>
        <taxon>Eukaryota</taxon>
        <taxon>Fungi</taxon>
        <taxon>Fungi incertae sedis</taxon>
        <taxon>Zoopagomycota</taxon>
        <taxon>Kickxellomycotina</taxon>
        <taxon>Dimargaritomycetes</taxon>
        <taxon>Dimargaritales</taxon>
        <taxon>Dimargaritaceae</taxon>
        <taxon>Dimargaris</taxon>
    </lineage>
</organism>
<feature type="compositionally biased region" description="Basic and acidic residues" evidence="2">
    <location>
        <begin position="414"/>
        <end position="423"/>
    </location>
</feature>
<feature type="compositionally biased region" description="Low complexity" evidence="2">
    <location>
        <begin position="382"/>
        <end position="394"/>
    </location>
</feature>
<feature type="compositionally biased region" description="Basic and acidic residues" evidence="2">
    <location>
        <begin position="320"/>
        <end position="347"/>
    </location>
</feature>
<evidence type="ECO:0000313" key="5">
    <source>
        <dbReference type="Proteomes" id="UP000268162"/>
    </source>
</evidence>
<proteinExistence type="predicted"/>
<sequence length="423" mass="45389">MATKRIKVNNICRVATEALLKNVFGLLGDIESVTLKPSTIRPDSFESLITFKEAQPAVAALHLSGTELGDQVMIVTADVAPGAANGHSPAFMLAAGGSGAAAGGLGSMDPVRAEEISRTVYVGNIASTAPEADLRQFFEVCGPVAYVRMAGDSSQPTRFAFIEFEAYAGAQAALALTGAQFANRPLKVNHSKNAIIKPPKPTAATLGGGDAVIPTPGGVGTSVQDALQKIREAQMRIAQKYAGAAGVSTAYNHHNSIPANGSNPGSDSLNGGVGGKGAGEGVGLGSGGLPPSGISPLAAQSRSRSRSQSFSRRSIHRGSRSQERSSSRHSRYPDRDRERERERDRDRSSRRRSHRRDRSRDRDYVRERDGEYRRSRRHSRSRSPSPSRRSSGGRSSRHRDSGRKRERSPSQSFGRDRSRPSRH</sequence>
<dbReference type="STRING" id="215637.A0A4V1J4A9"/>
<feature type="compositionally biased region" description="Gly residues" evidence="2">
    <location>
        <begin position="271"/>
        <end position="290"/>
    </location>
</feature>
<accession>A0A4V1J4A9</accession>
<protein>
    <recommendedName>
        <fullName evidence="3">RRM domain-containing protein</fullName>
    </recommendedName>
</protein>
<evidence type="ECO:0000256" key="2">
    <source>
        <dbReference type="SAM" id="MobiDB-lite"/>
    </source>
</evidence>
<feature type="compositionally biased region" description="Polar residues" evidence="2">
    <location>
        <begin position="255"/>
        <end position="269"/>
    </location>
</feature>
<dbReference type="PANTHER" id="PTHR32343">
    <property type="entry name" value="SERINE/ARGININE-RICH SPLICING FACTOR"/>
    <property type="match status" value="1"/>
</dbReference>
<feature type="region of interest" description="Disordered" evidence="2">
    <location>
        <begin position="255"/>
        <end position="423"/>
    </location>
</feature>
<dbReference type="GO" id="GO:0003723">
    <property type="term" value="F:RNA binding"/>
    <property type="evidence" value="ECO:0007669"/>
    <property type="project" value="UniProtKB-UniRule"/>
</dbReference>